<dbReference type="InterPro" id="IPR018955">
    <property type="entry name" value="BCDHK/PDK_N"/>
</dbReference>
<evidence type="ECO:0000313" key="10">
    <source>
        <dbReference type="Proteomes" id="UP000092321"/>
    </source>
</evidence>
<dbReference type="GO" id="GO:0010906">
    <property type="term" value="P:regulation of glucose metabolic process"/>
    <property type="evidence" value="ECO:0007669"/>
    <property type="project" value="TreeGrafter"/>
</dbReference>
<dbReference type="Gene3D" id="1.20.140.20">
    <property type="entry name" value="Alpha-ketoacid/pyruvate dehydrogenase kinase, N-terminal domain"/>
    <property type="match status" value="1"/>
</dbReference>
<keyword evidence="6 7" id="KW-0496">Mitochondrion</keyword>
<reference evidence="10" key="1">
    <citation type="journal article" date="2016" name="Proc. Natl. Acad. Sci. U.S.A.">
        <title>Comparative genomics of biotechnologically important yeasts.</title>
        <authorList>
            <person name="Riley R."/>
            <person name="Haridas S."/>
            <person name="Wolfe K.H."/>
            <person name="Lopes M.R."/>
            <person name="Hittinger C.T."/>
            <person name="Goeker M."/>
            <person name="Salamov A.A."/>
            <person name="Wisecaver J.H."/>
            <person name="Long T.M."/>
            <person name="Calvey C.H."/>
            <person name="Aerts A.L."/>
            <person name="Barry K.W."/>
            <person name="Choi C."/>
            <person name="Clum A."/>
            <person name="Coughlan A.Y."/>
            <person name="Deshpande S."/>
            <person name="Douglass A.P."/>
            <person name="Hanson S.J."/>
            <person name="Klenk H.-P."/>
            <person name="LaButti K.M."/>
            <person name="Lapidus A."/>
            <person name="Lindquist E.A."/>
            <person name="Lipzen A.M."/>
            <person name="Meier-Kolthoff J.P."/>
            <person name="Ohm R.A."/>
            <person name="Otillar R.P."/>
            <person name="Pangilinan J.L."/>
            <person name="Peng Y."/>
            <person name="Rokas A."/>
            <person name="Rosa C.A."/>
            <person name="Scheuner C."/>
            <person name="Sibirny A.A."/>
            <person name="Slot J.C."/>
            <person name="Stielow J.B."/>
            <person name="Sun H."/>
            <person name="Kurtzman C.P."/>
            <person name="Blackwell M."/>
            <person name="Grigoriev I.V."/>
            <person name="Jeffries T.W."/>
        </authorList>
    </citation>
    <scope>NUCLEOTIDE SEQUENCE [LARGE SCALE GENOMIC DNA]</scope>
    <source>
        <strain evidence="10">NRRL Y-1626</strain>
    </source>
</reference>
<dbReference type="Proteomes" id="UP000092321">
    <property type="component" value="Unassembled WGS sequence"/>
</dbReference>
<dbReference type="GO" id="GO:0005759">
    <property type="term" value="C:mitochondrial matrix"/>
    <property type="evidence" value="ECO:0007669"/>
    <property type="project" value="UniProtKB-SubCell"/>
</dbReference>
<keyword evidence="5 7" id="KW-0067">ATP-binding</keyword>
<evidence type="ECO:0000256" key="1">
    <source>
        <dbReference type="ARBA" id="ARBA00006155"/>
    </source>
</evidence>
<dbReference type="EC" id="2.7.11.-" evidence="7"/>
<feature type="domain" description="Branched-chain alpha-ketoacid dehydrogenase kinase/Pyruvate dehydrogenase kinase N-terminal" evidence="8">
    <location>
        <begin position="79"/>
        <end position="238"/>
    </location>
</feature>
<dbReference type="GO" id="GO:0004740">
    <property type="term" value="F:pyruvate dehydrogenase (acetyl-transferring) kinase activity"/>
    <property type="evidence" value="ECO:0007669"/>
    <property type="project" value="TreeGrafter"/>
</dbReference>
<keyword evidence="3 7" id="KW-0547">Nucleotide-binding</keyword>
<organism evidence="9 10">
    <name type="scientific">Hanseniaspora valbyensis NRRL Y-1626</name>
    <dbReference type="NCBI Taxonomy" id="766949"/>
    <lineage>
        <taxon>Eukaryota</taxon>
        <taxon>Fungi</taxon>
        <taxon>Dikarya</taxon>
        <taxon>Ascomycota</taxon>
        <taxon>Saccharomycotina</taxon>
        <taxon>Saccharomycetes</taxon>
        <taxon>Saccharomycodales</taxon>
        <taxon>Saccharomycodaceae</taxon>
        <taxon>Hanseniaspora</taxon>
    </lineage>
</organism>
<evidence type="ECO:0000256" key="4">
    <source>
        <dbReference type="ARBA" id="ARBA00022777"/>
    </source>
</evidence>
<gene>
    <name evidence="9" type="ORF">HANVADRAFT_53850</name>
</gene>
<dbReference type="InterPro" id="IPR036890">
    <property type="entry name" value="HATPase_C_sf"/>
</dbReference>
<evidence type="ECO:0000313" key="9">
    <source>
        <dbReference type="EMBL" id="OBA25560.1"/>
    </source>
</evidence>
<dbReference type="SUPFAM" id="SSF69012">
    <property type="entry name" value="alpha-ketoacid dehydrogenase kinase, N-terminal domain"/>
    <property type="match status" value="1"/>
</dbReference>
<sequence length="503" mass="57976">MSTNIIVNNAIPKTLPNIFKNFDSKSDVGKILYENYNHNTFKKQEPTYKNNVIDYKLHYHQNQTVLINNILQKYKPMAISLKQLTKYDDLTNHAKNESFKEKMLIDSANFIREQLIIRISLKIKDFQNLPYKITSNKHLFKVYKSYYSILENFRKFPKLKTIKDNEKFLNNTQNILSDLNLVNLFNLIIGGLEISNLKYMSKNKLDVWINELLRARISRRLMIEEHISLSQRLSKKSNQNTAKQDVNIEILGDMFQPCIIKSYIREITDNLTERMGKDFKLKGKHVPKVLIDGAKDLEIYFLPIHLRFMLNEILRNSFEATLNNGPEGDDNNINITLIKNRTSVILRVSDRGGGISLNVKQPTITSFGKTEETALECLKSLSLIKNVTVKEIIGNTSLQTLQFDSNLTSNINKKLNIQLKKSIDLSENKGISVDDTSFEKPLLNMLTRESRFKLGIGLALCKVYAEYWNGSMELYSLDGYGTDVVLTLGDLVYYGNKLSLDRV</sequence>
<evidence type="ECO:0000256" key="2">
    <source>
        <dbReference type="ARBA" id="ARBA00022679"/>
    </source>
</evidence>
<keyword evidence="10" id="KW-1185">Reference proteome</keyword>
<dbReference type="SUPFAM" id="SSF55874">
    <property type="entry name" value="ATPase domain of HSP90 chaperone/DNA topoisomerase II/histidine kinase"/>
    <property type="match status" value="2"/>
</dbReference>
<protein>
    <recommendedName>
        <fullName evidence="7">Protein-serine/threonine kinase</fullName>
        <ecNumber evidence="7">2.7.11.-</ecNumber>
    </recommendedName>
</protein>
<accession>A0A1B7TA28</accession>
<evidence type="ECO:0000256" key="5">
    <source>
        <dbReference type="ARBA" id="ARBA00022840"/>
    </source>
</evidence>
<proteinExistence type="inferred from homology"/>
<dbReference type="InterPro" id="IPR036784">
    <property type="entry name" value="AK/P_DHK_N_sf"/>
</dbReference>
<keyword evidence="4 7" id="KW-0418">Kinase</keyword>
<dbReference type="PANTHER" id="PTHR11947:SF25">
    <property type="entry name" value="[PYRUVATE DEHYDROGENASE (ACETYL-TRANSFERRING)] KINASE 2, MITOCHONDRIAL"/>
    <property type="match status" value="1"/>
</dbReference>
<comment type="subcellular location">
    <subcellularLocation>
        <location evidence="7">Mitochondrion matrix</location>
    </subcellularLocation>
</comment>
<dbReference type="AlphaFoldDB" id="A0A1B7TA28"/>
<evidence type="ECO:0000256" key="3">
    <source>
        <dbReference type="ARBA" id="ARBA00022741"/>
    </source>
</evidence>
<name>A0A1B7TA28_9ASCO</name>
<keyword evidence="2 7" id="KW-0808">Transferase</keyword>
<dbReference type="EMBL" id="LXPE01000073">
    <property type="protein sequence ID" value="OBA25560.1"/>
    <property type="molecule type" value="Genomic_DNA"/>
</dbReference>
<dbReference type="OrthoDB" id="407390at2759"/>
<evidence type="ECO:0000256" key="6">
    <source>
        <dbReference type="ARBA" id="ARBA00023128"/>
    </source>
</evidence>
<dbReference type="GO" id="GO:0005524">
    <property type="term" value="F:ATP binding"/>
    <property type="evidence" value="ECO:0007669"/>
    <property type="project" value="UniProtKB-UniRule"/>
</dbReference>
<evidence type="ECO:0000259" key="8">
    <source>
        <dbReference type="Pfam" id="PF10436"/>
    </source>
</evidence>
<dbReference type="InterPro" id="IPR039028">
    <property type="entry name" value="BCKD/PDK"/>
</dbReference>
<evidence type="ECO:0000256" key="7">
    <source>
        <dbReference type="RuleBase" id="RU366032"/>
    </source>
</evidence>
<dbReference type="Pfam" id="PF10436">
    <property type="entry name" value="BCDHK_Adom3"/>
    <property type="match status" value="1"/>
</dbReference>
<dbReference type="PANTHER" id="PTHR11947">
    <property type="entry name" value="PYRUVATE DEHYDROGENASE KINASE"/>
    <property type="match status" value="1"/>
</dbReference>
<comment type="similarity">
    <text evidence="1 7">Belongs to the PDK/BCKDK protein kinase family.</text>
</comment>
<dbReference type="Gene3D" id="3.30.565.10">
    <property type="entry name" value="Histidine kinase-like ATPase, C-terminal domain"/>
    <property type="match status" value="1"/>
</dbReference>
<comment type="caution">
    <text evidence="9">The sequence shown here is derived from an EMBL/GenBank/DDBJ whole genome shotgun (WGS) entry which is preliminary data.</text>
</comment>